<evidence type="ECO:0000313" key="1">
    <source>
        <dbReference type="EMBL" id="MBV7380131.1"/>
    </source>
</evidence>
<protein>
    <submittedName>
        <fullName evidence="1">Uncharacterized protein</fullName>
    </submittedName>
</protein>
<keyword evidence="2" id="KW-1185">Reference proteome</keyword>
<sequence>MVQPISIYTSLPPRMSRVNAAGEEFGLEYLKYCLDSWRDHGFEPVTVNSEVEVLKLPLEEWGVRKIEVSRNAAEDYGKPFVYLDDFYGKISEDTDGVMVFANADIFFDFTDEQVDKIRNLRPGEAIVLRRIDIDDLDRNNPEEYTGGYDFLAMHSRDLARFESDLFALGVPWWDHFVPLIMRMTGMTSVFLEPSGIFHLRHEERWAGWMRFEVGNRFLKAVIDATRDAKSADAEMYTREISRIKIRKDAHLIRRIRFWHDFRTEGVTAMSRNELGVMGLLNRSMIEEWRTGKLDRP</sequence>
<accession>A0ABS6T6I8</accession>
<dbReference type="Proteomes" id="UP000756530">
    <property type="component" value="Unassembled WGS sequence"/>
</dbReference>
<name>A0ABS6T6I8_9RHOB</name>
<dbReference type="EMBL" id="JAHUZE010000003">
    <property type="protein sequence ID" value="MBV7380131.1"/>
    <property type="molecule type" value="Genomic_DNA"/>
</dbReference>
<comment type="caution">
    <text evidence="1">The sequence shown here is derived from an EMBL/GenBank/DDBJ whole genome shotgun (WGS) entry which is preliminary data.</text>
</comment>
<proteinExistence type="predicted"/>
<reference evidence="1 2" key="1">
    <citation type="submission" date="2021-05" db="EMBL/GenBank/DDBJ databases">
        <title>Culturable bacteria isolated from Daya Bay.</title>
        <authorList>
            <person name="Zheng W."/>
            <person name="Yu S."/>
            <person name="Huang Y."/>
        </authorList>
    </citation>
    <scope>NUCLEOTIDE SEQUENCE [LARGE SCALE GENOMIC DNA]</scope>
    <source>
        <strain evidence="1 2">DP4N28-5</strain>
    </source>
</reference>
<organism evidence="1 2">
    <name type="scientific">Maritimibacter dapengensis</name>
    <dbReference type="NCBI Taxonomy" id="2836868"/>
    <lineage>
        <taxon>Bacteria</taxon>
        <taxon>Pseudomonadati</taxon>
        <taxon>Pseudomonadota</taxon>
        <taxon>Alphaproteobacteria</taxon>
        <taxon>Rhodobacterales</taxon>
        <taxon>Roseobacteraceae</taxon>
        <taxon>Maritimibacter</taxon>
    </lineage>
</organism>
<gene>
    <name evidence="1" type="ORF">KJP28_14460</name>
</gene>
<dbReference type="RefSeq" id="WP_218393322.1">
    <property type="nucleotide sequence ID" value="NZ_JAHUZE010000003.1"/>
</dbReference>
<evidence type="ECO:0000313" key="2">
    <source>
        <dbReference type="Proteomes" id="UP000756530"/>
    </source>
</evidence>